<evidence type="ECO:0000313" key="3">
    <source>
        <dbReference type="Proteomes" id="UP000176998"/>
    </source>
</evidence>
<feature type="region of interest" description="Disordered" evidence="1">
    <location>
        <begin position="70"/>
        <end position="97"/>
    </location>
</feature>
<organism evidence="2 3">
    <name type="scientific">Colletotrichum orchidophilum</name>
    <dbReference type="NCBI Taxonomy" id="1209926"/>
    <lineage>
        <taxon>Eukaryota</taxon>
        <taxon>Fungi</taxon>
        <taxon>Dikarya</taxon>
        <taxon>Ascomycota</taxon>
        <taxon>Pezizomycotina</taxon>
        <taxon>Sordariomycetes</taxon>
        <taxon>Hypocreomycetidae</taxon>
        <taxon>Glomerellales</taxon>
        <taxon>Glomerellaceae</taxon>
        <taxon>Colletotrichum</taxon>
    </lineage>
</organism>
<dbReference type="AlphaFoldDB" id="A0A1G4B209"/>
<protein>
    <submittedName>
        <fullName evidence="2">Uncharacterized protein</fullName>
    </submittedName>
</protein>
<comment type="caution">
    <text evidence="2">The sequence shown here is derived from an EMBL/GenBank/DDBJ whole genome shotgun (WGS) entry which is preliminary data.</text>
</comment>
<reference evidence="2 3" key="1">
    <citation type="submission" date="2016-09" db="EMBL/GenBank/DDBJ databases">
        <authorList>
            <person name="Capua I."/>
            <person name="De Benedictis P."/>
            <person name="Joannis T."/>
            <person name="Lombin L.H."/>
            <person name="Cattoli G."/>
        </authorList>
    </citation>
    <scope>NUCLEOTIDE SEQUENCE [LARGE SCALE GENOMIC DNA]</scope>
    <source>
        <strain evidence="2 3">IMI 309357</strain>
    </source>
</reference>
<gene>
    <name evidence="2" type="ORF">CORC01_09255</name>
</gene>
<accession>A0A1G4B209</accession>
<evidence type="ECO:0000313" key="2">
    <source>
        <dbReference type="EMBL" id="OHE95383.1"/>
    </source>
</evidence>
<evidence type="ECO:0000256" key="1">
    <source>
        <dbReference type="SAM" id="MobiDB-lite"/>
    </source>
</evidence>
<dbReference type="RefSeq" id="XP_022472545.1">
    <property type="nucleotide sequence ID" value="XM_022620884.1"/>
</dbReference>
<keyword evidence="3" id="KW-1185">Reference proteome</keyword>
<sequence>MLHSVRIQSHHSPNQLPKAPPSLRPWRRLFFFQVWPATAFWLLCTALLCDSVECLFRRARLLSHPRGAKRVTVQQGSSPFPPARSTITSRSPRPPRTVSLSHIKARLIHRIIFRCSTPTPRPT</sequence>
<dbReference type="EMBL" id="MJBS01000083">
    <property type="protein sequence ID" value="OHE95383.1"/>
    <property type="molecule type" value="Genomic_DNA"/>
</dbReference>
<dbReference type="Proteomes" id="UP000176998">
    <property type="component" value="Unassembled WGS sequence"/>
</dbReference>
<dbReference type="GeneID" id="34562394"/>
<proteinExistence type="predicted"/>
<name>A0A1G4B209_9PEZI</name>